<dbReference type="CDD" id="cd04301">
    <property type="entry name" value="NAT_SF"/>
    <property type="match status" value="1"/>
</dbReference>
<keyword evidence="6" id="KW-0689">Ribosomal protein</keyword>
<proteinExistence type="inferred from homology"/>
<dbReference type="RefSeq" id="WP_268005570.1">
    <property type="nucleotide sequence ID" value="NZ_CP104067.1"/>
</dbReference>
<dbReference type="InterPro" id="IPR006464">
    <property type="entry name" value="AcTrfase_RimI/Ard1"/>
</dbReference>
<reference evidence="6" key="1">
    <citation type="submission" date="2022-08" db="EMBL/GenBank/DDBJ databases">
        <title>Alicyclobacillus fastidiosus DSM 17978, complete genome.</title>
        <authorList>
            <person name="Wang Q."/>
            <person name="Cai R."/>
            <person name="Wang Z."/>
        </authorList>
    </citation>
    <scope>NUCLEOTIDE SEQUENCE</scope>
    <source>
        <strain evidence="6">DSM 17978</strain>
    </source>
</reference>
<dbReference type="PANTHER" id="PTHR43420:SF44">
    <property type="entry name" value="ACETYLTRANSFERASE YPEA"/>
    <property type="match status" value="1"/>
</dbReference>
<name>A0ABY6ZGN6_9BACL</name>
<evidence type="ECO:0000313" key="7">
    <source>
        <dbReference type="Proteomes" id="UP001164761"/>
    </source>
</evidence>
<keyword evidence="2" id="KW-0963">Cytoplasm</keyword>
<keyword evidence="4 6" id="KW-0012">Acyltransferase</keyword>
<evidence type="ECO:0000313" key="6">
    <source>
        <dbReference type="EMBL" id="WAH41662.1"/>
    </source>
</evidence>
<dbReference type="InterPro" id="IPR016181">
    <property type="entry name" value="Acyl_CoA_acyltransferase"/>
</dbReference>
<feature type="domain" description="N-acetyltransferase" evidence="5">
    <location>
        <begin position="9"/>
        <end position="154"/>
    </location>
</feature>
<dbReference type="GO" id="GO:0005840">
    <property type="term" value="C:ribosome"/>
    <property type="evidence" value="ECO:0007669"/>
    <property type="project" value="UniProtKB-KW"/>
</dbReference>
<evidence type="ECO:0000259" key="5">
    <source>
        <dbReference type="PROSITE" id="PS51186"/>
    </source>
</evidence>
<evidence type="ECO:0000256" key="1">
    <source>
        <dbReference type="ARBA" id="ARBA00005395"/>
    </source>
</evidence>
<dbReference type="InterPro" id="IPR000182">
    <property type="entry name" value="GNAT_dom"/>
</dbReference>
<accession>A0ABY6ZGN6</accession>
<organism evidence="6 7">
    <name type="scientific">Alicyclobacillus fastidiosus</name>
    <dbReference type="NCBI Taxonomy" id="392011"/>
    <lineage>
        <taxon>Bacteria</taxon>
        <taxon>Bacillati</taxon>
        <taxon>Bacillota</taxon>
        <taxon>Bacilli</taxon>
        <taxon>Bacillales</taxon>
        <taxon>Alicyclobacillaceae</taxon>
        <taxon>Alicyclobacillus</taxon>
    </lineage>
</organism>
<gene>
    <name evidence="6" type="primary">rimI</name>
    <name evidence="6" type="ORF">NZD89_26205</name>
</gene>
<dbReference type="InterPro" id="IPR050680">
    <property type="entry name" value="YpeA/RimI_acetyltransf"/>
</dbReference>
<dbReference type="GO" id="GO:0008999">
    <property type="term" value="F:protein-N-terminal-alanine acetyltransferase activity"/>
    <property type="evidence" value="ECO:0007669"/>
    <property type="project" value="UniProtKB-EC"/>
</dbReference>
<sequence length="166" mass="18810">MSAESTEKLVIRRMLLQDLDEVLRVEHRAFTAPWSRAAFLGELVENRLARYVVAELDGRVVGYGGLWMILDEGHVTNIAVDPDFRGRKLGEKLLRTLMSMCASSGGRKMTLEVRVSNTVAQNLYRKYGFERVGLRKGYYTDNREDAIIMWVDLPPMDSVKAGGELI</sequence>
<comment type="similarity">
    <text evidence="1">Belongs to the acetyltransferase family. RimI subfamily.</text>
</comment>
<protein>
    <submittedName>
        <fullName evidence="6">Ribosomal protein S18-alanine N-acetyltransferase</fullName>
        <ecNumber evidence="6">2.3.1.266</ecNumber>
    </submittedName>
</protein>
<evidence type="ECO:0000256" key="4">
    <source>
        <dbReference type="ARBA" id="ARBA00023315"/>
    </source>
</evidence>
<dbReference type="EMBL" id="CP104067">
    <property type="protein sequence ID" value="WAH41662.1"/>
    <property type="molecule type" value="Genomic_DNA"/>
</dbReference>
<keyword evidence="6" id="KW-0687">Ribonucleoprotein</keyword>
<dbReference type="SUPFAM" id="SSF55729">
    <property type="entry name" value="Acyl-CoA N-acyltransferases (Nat)"/>
    <property type="match status" value="1"/>
</dbReference>
<evidence type="ECO:0000256" key="3">
    <source>
        <dbReference type="ARBA" id="ARBA00022679"/>
    </source>
</evidence>
<dbReference type="PROSITE" id="PS51186">
    <property type="entry name" value="GNAT"/>
    <property type="match status" value="1"/>
</dbReference>
<keyword evidence="7" id="KW-1185">Reference proteome</keyword>
<dbReference type="Gene3D" id="3.40.630.30">
    <property type="match status" value="1"/>
</dbReference>
<dbReference type="PANTHER" id="PTHR43420">
    <property type="entry name" value="ACETYLTRANSFERASE"/>
    <property type="match status" value="1"/>
</dbReference>
<dbReference type="Pfam" id="PF00583">
    <property type="entry name" value="Acetyltransf_1"/>
    <property type="match status" value="1"/>
</dbReference>
<dbReference type="EC" id="2.3.1.266" evidence="6"/>
<dbReference type="Proteomes" id="UP001164761">
    <property type="component" value="Chromosome"/>
</dbReference>
<evidence type="ECO:0000256" key="2">
    <source>
        <dbReference type="ARBA" id="ARBA00022490"/>
    </source>
</evidence>
<keyword evidence="3 6" id="KW-0808">Transferase</keyword>
<dbReference type="NCBIfam" id="TIGR01575">
    <property type="entry name" value="rimI"/>
    <property type="match status" value="1"/>
</dbReference>